<reference evidence="4" key="1">
    <citation type="submission" date="2021-02" db="EMBL/GenBank/DDBJ databases">
        <authorList>
            <person name="Nowell W R."/>
        </authorList>
    </citation>
    <scope>NUCLEOTIDE SEQUENCE</scope>
</reference>
<dbReference type="Gene3D" id="3.40.50.1110">
    <property type="entry name" value="SGNH hydrolase"/>
    <property type="match status" value="1"/>
</dbReference>
<name>A0A814FNL4_9BILA</name>
<dbReference type="EMBL" id="CAJOAY010003888">
    <property type="protein sequence ID" value="CAF4044800.1"/>
    <property type="molecule type" value="Genomic_DNA"/>
</dbReference>
<keyword evidence="1" id="KW-0378">Hydrolase</keyword>
<gene>
    <name evidence="5" type="ORF">OKA104_LOCUS32411</name>
    <name evidence="4" type="ORF">VCS650_LOCUS13889</name>
</gene>
<accession>A0A814FNL4</accession>
<feature type="signal peptide" evidence="3">
    <location>
        <begin position="1"/>
        <end position="19"/>
    </location>
</feature>
<dbReference type="PANTHER" id="PTHR45648">
    <property type="entry name" value="GDSL LIPASE/ACYLHYDROLASE FAMILY PROTEIN (AFU_ORTHOLOGUE AFUA_4G14700)"/>
    <property type="match status" value="1"/>
</dbReference>
<evidence type="ECO:0000256" key="2">
    <source>
        <dbReference type="SAM" id="Phobius"/>
    </source>
</evidence>
<keyword evidence="2" id="KW-0472">Membrane</keyword>
<proteinExistence type="predicted"/>
<keyword evidence="2" id="KW-1133">Transmembrane helix</keyword>
<evidence type="ECO:0000256" key="3">
    <source>
        <dbReference type="SAM" id="SignalP"/>
    </source>
</evidence>
<organism evidence="4 6">
    <name type="scientific">Adineta steineri</name>
    <dbReference type="NCBI Taxonomy" id="433720"/>
    <lineage>
        <taxon>Eukaryota</taxon>
        <taxon>Metazoa</taxon>
        <taxon>Spiralia</taxon>
        <taxon>Gnathifera</taxon>
        <taxon>Rotifera</taxon>
        <taxon>Eurotatoria</taxon>
        <taxon>Bdelloidea</taxon>
        <taxon>Adinetida</taxon>
        <taxon>Adinetidae</taxon>
        <taxon>Adineta</taxon>
    </lineage>
</organism>
<dbReference type="Proteomes" id="UP000663891">
    <property type="component" value="Unassembled WGS sequence"/>
</dbReference>
<dbReference type="GO" id="GO:0016788">
    <property type="term" value="F:hydrolase activity, acting on ester bonds"/>
    <property type="evidence" value="ECO:0007669"/>
    <property type="project" value="InterPro"/>
</dbReference>
<dbReference type="InterPro" id="IPR036514">
    <property type="entry name" value="SGNH_hydro_sf"/>
</dbReference>
<evidence type="ECO:0000313" key="6">
    <source>
        <dbReference type="Proteomes" id="UP000663891"/>
    </source>
</evidence>
<keyword evidence="3" id="KW-0732">Signal</keyword>
<dbReference type="Pfam" id="PF00657">
    <property type="entry name" value="Lipase_GDSL"/>
    <property type="match status" value="1"/>
</dbReference>
<dbReference type="EMBL" id="CAJNON010000114">
    <property type="protein sequence ID" value="CAF0985216.1"/>
    <property type="molecule type" value="Genomic_DNA"/>
</dbReference>
<keyword evidence="2" id="KW-0812">Transmembrane</keyword>
<dbReference type="SUPFAM" id="SSF52266">
    <property type="entry name" value="SGNH hydrolase"/>
    <property type="match status" value="1"/>
</dbReference>
<dbReference type="InterPro" id="IPR001087">
    <property type="entry name" value="GDSL"/>
</dbReference>
<evidence type="ECO:0000313" key="5">
    <source>
        <dbReference type="EMBL" id="CAF4044800.1"/>
    </source>
</evidence>
<dbReference type="OrthoDB" id="1600564at2759"/>
<comment type="caution">
    <text evidence="4">The sequence shown here is derived from an EMBL/GenBank/DDBJ whole genome shotgun (WGS) entry which is preliminary data.</text>
</comment>
<dbReference type="Proteomes" id="UP000663881">
    <property type="component" value="Unassembled WGS sequence"/>
</dbReference>
<dbReference type="AlphaFoldDB" id="A0A814FNL4"/>
<protein>
    <submittedName>
        <fullName evidence="4">Uncharacterized protein</fullName>
    </submittedName>
</protein>
<dbReference type="InterPro" id="IPR051058">
    <property type="entry name" value="GDSL_Est/Lipase"/>
</dbReference>
<evidence type="ECO:0000313" key="4">
    <source>
        <dbReference type="EMBL" id="CAF0985216.1"/>
    </source>
</evidence>
<dbReference type="PANTHER" id="PTHR45648:SF22">
    <property type="entry name" value="GDSL LIPASE_ACYLHYDROLASE FAMILY PROTEIN (AFU_ORTHOLOGUE AFUA_4G14700)"/>
    <property type="match status" value="1"/>
</dbReference>
<evidence type="ECO:0000256" key="1">
    <source>
        <dbReference type="ARBA" id="ARBA00022801"/>
    </source>
</evidence>
<feature type="transmembrane region" description="Helical" evidence="2">
    <location>
        <begin position="312"/>
        <end position="330"/>
    </location>
</feature>
<feature type="chain" id="PRO_5036410081" evidence="3">
    <location>
        <begin position="20"/>
        <end position="335"/>
    </location>
</feature>
<sequence length="335" mass="39157">MKILIKFYFFLTLIYHVNTADGILQYKKVVTFGDSTTDSGTAYRLSNHTWPPVPPFNINGGFADDLLWNEIFTKEFLSNATLENYACGSATTDNNLAQGKMSRNPNLILNYDIRANTKSPGVRQQINQYINSTTNKDNDFDNILYIIWSGTNNYYFNKTLTVLNTIESLIDCLNLLIKFGAQNLVIINEPPFDRFPAFRNKNETNQTKELYINHNNILNKKFNENYSSSNTKVNIRLFDSYSFIVNIMNNYRNYDFENLDNCWDTITNSTIQIRCENIRKRMFCDEYHFTSQMQNLIAQEFYHVMTIERNSAVHMTGKITIYFILIIFVLNKSFF</sequence>